<keyword evidence="2 4" id="KW-0808">Transferase</keyword>
<evidence type="ECO:0000313" key="7">
    <source>
        <dbReference type="Proteomes" id="UP000019132"/>
    </source>
</evidence>
<evidence type="ECO:0000256" key="2">
    <source>
        <dbReference type="ARBA" id="ARBA00022679"/>
    </source>
</evidence>
<dbReference type="InterPro" id="IPR010280">
    <property type="entry name" value="U5_MeTrfase_fam"/>
</dbReference>
<feature type="binding site" evidence="4">
    <location>
        <position position="759"/>
    </location>
    <ligand>
        <name>S-adenosyl-L-methionine</name>
        <dbReference type="ChEBI" id="CHEBI:59789"/>
    </ligand>
</feature>
<reference evidence="7" key="2">
    <citation type="submission" date="2010-04" db="EMBL/GenBank/DDBJ databases">
        <authorList>
            <person name="Buell R."/>
            <person name="Hamilton J."/>
            <person name="Hostetler J."/>
        </authorList>
    </citation>
    <scope>NUCLEOTIDE SEQUENCE [LARGE SCALE GENOMIC DNA]</scope>
    <source>
        <strain evidence="7">DAOM:BR144</strain>
    </source>
</reference>
<dbReference type="OMA" id="HLLGMRF"/>
<keyword evidence="1 4" id="KW-0489">Methyltransferase</keyword>
<feature type="region of interest" description="Disordered" evidence="5">
    <location>
        <begin position="201"/>
        <end position="228"/>
    </location>
</feature>
<evidence type="ECO:0000256" key="1">
    <source>
        <dbReference type="ARBA" id="ARBA00022603"/>
    </source>
</evidence>
<comment type="caution">
    <text evidence="4">Lacks conserved residue(s) required for the propagation of feature annotation.</text>
</comment>
<feature type="active site" description="Nucleophile" evidence="4">
    <location>
        <position position="787"/>
    </location>
</feature>
<dbReference type="GO" id="GO:0032259">
    <property type="term" value="P:methylation"/>
    <property type="evidence" value="ECO:0007669"/>
    <property type="project" value="UniProtKB-KW"/>
</dbReference>
<dbReference type="AlphaFoldDB" id="K3WPJ1"/>
<dbReference type="Gene3D" id="2.40.50.1070">
    <property type="match status" value="1"/>
</dbReference>
<dbReference type="InParanoid" id="K3WPJ1"/>
<dbReference type="PANTHER" id="PTHR45904">
    <property type="entry name" value="TRNA (URACIL-5-)-METHYLTRANSFERASE"/>
    <property type="match status" value="1"/>
</dbReference>
<evidence type="ECO:0000256" key="3">
    <source>
        <dbReference type="ARBA" id="ARBA00022691"/>
    </source>
</evidence>
<dbReference type="PROSITE" id="PS51687">
    <property type="entry name" value="SAM_MT_RNA_M5U"/>
    <property type="match status" value="1"/>
</dbReference>
<feature type="binding site" evidence="4">
    <location>
        <position position="704"/>
    </location>
    <ligand>
        <name>S-adenosyl-L-methionine</name>
        <dbReference type="ChEBI" id="CHEBI:59789"/>
    </ligand>
</feature>
<dbReference type="SUPFAM" id="SSF54928">
    <property type="entry name" value="RNA-binding domain, RBD"/>
    <property type="match status" value="1"/>
</dbReference>
<dbReference type="EnsemblProtists" id="PYU1_T006883">
    <property type="protein sequence ID" value="PYU1_T006883"/>
    <property type="gene ID" value="PYU1_G006869"/>
</dbReference>
<dbReference type="Gene3D" id="3.30.70.330">
    <property type="match status" value="1"/>
</dbReference>
<dbReference type="HOGENOM" id="CLU_374502_0_0_1"/>
<evidence type="ECO:0000256" key="5">
    <source>
        <dbReference type="SAM" id="MobiDB-lite"/>
    </source>
</evidence>
<evidence type="ECO:0000313" key="6">
    <source>
        <dbReference type="EnsemblProtists" id="PYU1_T006883"/>
    </source>
</evidence>
<feature type="region of interest" description="Disordered" evidence="5">
    <location>
        <begin position="114"/>
        <end position="164"/>
    </location>
</feature>
<reference evidence="6" key="3">
    <citation type="submission" date="2015-02" db="UniProtKB">
        <authorList>
            <consortium name="EnsemblProtists"/>
        </authorList>
    </citation>
    <scope>IDENTIFICATION</scope>
    <source>
        <strain evidence="6">DAOM BR144</strain>
    </source>
</reference>
<feature type="binding site" evidence="4">
    <location>
        <position position="654"/>
    </location>
    <ligand>
        <name>S-adenosyl-L-methionine</name>
        <dbReference type="ChEBI" id="CHEBI:59789"/>
    </ligand>
</feature>
<dbReference type="GO" id="GO:0003723">
    <property type="term" value="F:RNA binding"/>
    <property type="evidence" value="ECO:0007669"/>
    <property type="project" value="TreeGrafter"/>
</dbReference>
<comment type="similarity">
    <text evidence="4">Belongs to the class I-like SAM-binding methyltransferase superfamily. RNA M5U methyltransferase family.</text>
</comment>
<dbReference type="GO" id="GO:0008173">
    <property type="term" value="F:RNA methyltransferase activity"/>
    <property type="evidence" value="ECO:0007669"/>
    <property type="project" value="InterPro"/>
</dbReference>
<dbReference type="Proteomes" id="UP000019132">
    <property type="component" value="Unassembled WGS sequence"/>
</dbReference>
<evidence type="ECO:0008006" key="8">
    <source>
        <dbReference type="Google" id="ProtNLM"/>
    </source>
</evidence>
<dbReference type="InterPro" id="IPR045850">
    <property type="entry name" value="TRM2_met"/>
</dbReference>
<dbReference type="SUPFAM" id="SSF53335">
    <property type="entry name" value="S-adenosyl-L-methionine-dependent methyltransferases"/>
    <property type="match status" value="1"/>
</dbReference>
<dbReference type="InterPro" id="IPR035979">
    <property type="entry name" value="RBD_domain_sf"/>
</dbReference>
<dbReference type="InterPro" id="IPR012677">
    <property type="entry name" value="Nucleotide-bd_a/b_plait_sf"/>
</dbReference>
<sequence>MDPADAAKMDVDASHADAAVAVASEAAVPVGTPASTGSDEDLKAVILNYGKWRDAKSMEAFLKEHNVDFHKVQKSRQLTFGFIHFKSREERDAALPVLQSLTWNGEPMEAKDALAKKSMQNSHGGKHDASNARGKKRKNEERDADKDEGAKDKPEAATDASDVVTPWANIPYEEQLERKEAEMKKVLVKIVRNTRKEYGKKEKRIATDQRNVARKKKKENNGEATADVAPAAAAPASASIPRWLNSHGSMYVVADGELYSRVHEADVSSTWTREVSAHDVVAIVSFGSELVAAKADNTICTLTQRGKERQWVEICKGPENAGIKSLASLRGTLLCCTVDGRVLKQEGAGRFASGSWKQIGAVNGANFIGIYNGHVYAFCPSGNAEGQWWRARLTSDALESLVFEAWSTEVTDVLGMTSHNAQLILLTRERLSYVMDDGKVVDTAPVVLERDAGKTDTMAPKFTAFASHKGLCCPTDSIHPSPVTEGYRNKCEFTIGFDVDNKPCVGFRMGLFRDGLITTSKPDQCINVSQVMKDVCATVQSLVETSSFPVYDVKEQTGVWRQLTVRESERTKDLMVMIMVKPVEGKMEELKQQILAKLTDASLPFKVTSVFMQEYDGVSAPSEDAPVTNIYGQMTIEEHLLGMRFSVSPGAFFQVNTRGAETLYSLVKDHADADENTLLYDVCCGTGTIGICASKGVGKVVGIEICKAATDDAAVNAKLNGVENVSFVNSKAEDVMKDLLRAKRADGEENIKRVVAIVDPPRAGLHHQVLRALRGCPPVERIVYVSCNPTGSLIQDAMMLCGPKTKTLVGEPFEPVHAAPVDMFPHTPHCEMIIVFERVKSKNLLAAAPTKASTAVSSE</sequence>
<keyword evidence="3 4" id="KW-0949">S-adenosyl-L-methionine</keyword>
<proteinExistence type="inferred from homology"/>
<dbReference type="Gene3D" id="3.40.50.150">
    <property type="entry name" value="Vaccinia Virus protein VP39"/>
    <property type="match status" value="1"/>
</dbReference>
<accession>K3WPJ1</accession>
<reference evidence="7" key="1">
    <citation type="journal article" date="2010" name="Genome Biol.">
        <title>Genome sequence of the necrotrophic plant pathogen Pythium ultimum reveals original pathogenicity mechanisms and effector repertoire.</title>
        <authorList>
            <person name="Levesque C.A."/>
            <person name="Brouwer H."/>
            <person name="Cano L."/>
            <person name="Hamilton J.P."/>
            <person name="Holt C."/>
            <person name="Huitema E."/>
            <person name="Raffaele S."/>
            <person name="Robideau G.P."/>
            <person name="Thines M."/>
            <person name="Win J."/>
            <person name="Zerillo M.M."/>
            <person name="Beakes G.W."/>
            <person name="Boore J.L."/>
            <person name="Busam D."/>
            <person name="Dumas B."/>
            <person name="Ferriera S."/>
            <person name="Fuerstenberg S.I."/>
            <person name="Gachon C.M."/>
            <person name="Gaulin E."/>
            <person name="Govers F."/>
            <person name="Grenville-Briggs L."/>
            <person name="Horner N."/>
            <person name="Hostetler J."/>
            <person name="Jiang R.H."/>
            <person name="Johnson J."/>
            <person name="Krajaejun T."/>
            <person name="Lin H."/>
            <person name="Meijer H.J."/>
            <person name="Moore B."/>
            <person name="Morris P."/>
            <person name="Phuntmart V."/>
            <person name="Puiu D."/>
            <person name="Shetty J."/>
            <person name="Stajich J.E."/>
            <person name="Tripathy S."/>
            <person name="Wawra S."/>
            <person name="van West P."/>
            <person name="Whitty B.R."/>
            <person name="Coutinho P.M."/>
            <person name="Henrissat B."/>
            <person name="Martin F."/>
            <person name="Thomas P.D."/>
            <person name="Tyler B.M."/>
            <person name="De Vries R.P."/>
            <person name="Kamoun S."/>
            <person name="Yandell M."/>
            <person name="Tisserat N."/>
            <person name="Buell C.R."/>
        </authorList>
    </citation>
    <scope>NUCLEOTIDE SEQUENCE</scope>
    <source>
        <strain evidence="7">DAOM:BR144</strain>
    </source>
</reference>
<dbReference type="CDD" id="cd02440">
    <property type="entry name" value="AdoMet_MTases"/>
    <property type="match status" value="1"/>
</dbReference>
<dbReference type="VEuPathDB" id="FungiDB:PYU1_G006869"/>
<dbReference type="GO" id="GO:0006396">
    <property type="term" value="P:RNA processing"/>
    <property type="evidence" value="ECO:0007669"/>
    <property type="project" value="InterPro"/>
</dbReference>
<feature type="compositionally biased region" description="Basic and acidic residues" evidence="5">
    <location>
        <begin position="138"/>
        <end position="156"/>
    </location>
</feature>
<dbReference type="Pfam" id="PF05958">
    <property type="entry name" value="tRNA_U5-meth_tr"/>
    <property type="match status" value="1"/>
</dbReference>
<dbReference type="STRING" id="431595.K3WPJ1"/>
<protein>
    <recommendedName>
        <fullName evidence="8">RRM domain-containing protein</fullName>
    </recommendedName>
</protein>
<dbReference type="eggNOG" id="KOG2187">
    <property type="taxonomic scope" value="Eukaryota"/>
</dbReference>
<dbReference type="EMBL" id="GL376560">
    <property type="status" value="NOT_ANNOTATED_CDS"/>
    <property type="molecule type" value="Genomic_DNA"/>
</dbReference>
<evidence type="ECO:0000256" key="4">
    <source>
        <dbReference type="PROSITE-ProRule" id="PRU01024"/>
    </source>
</evidence>
<organism evidence="6 7">
    <name type="scientific">Globisporangium ultimum (strain ATCC 200006 / CBS 805.95 / DAOM BR144)</name>
    <name type="common">Pythium ultimum</name>
    <dbReference type="NCBI Taxonomy" id="431595"/>
    <lineage>
        <taxon>Eukaryota</taxon>
        <taxon>Sar</taxon>
        <taxon>Stramenopiles</taxon>
        <taxon>Oomycota</taxon>
        <taxon>Peronosporomycetes</taxon>
        <taxon>Pythiales</taxon>
        <taxon>Pythiaceae</taxon>
        <taxon>Globisporangium</taxon>
    </lineage>
</organism>
<keyword evidence="7" id="KW-1185">Reference proteome</keyword>
<name>K3WPJ1_GLOUD</name>
<dbReference type="InterPro" id="IPR029063">
    <property type="entry name" value="SAM-dependent_MTases_sf"/>
</dbReference>
<dbReference type="PANTHER" id="PTHR45904:SF2">
    <property type="entry name" value="TRNA (URACIL-5-)-METHYLTRANSFERASE HOMOLOG A"/>
    <property type="match status" value="1"/>
</dbReference>